<dbReference type="HOGENOM" id="CLU_103773_2_0_1"/>
<dbReference type="InterPro" id="IPR005624">
    <property type="entry name" value="PduO/GlcC-like"/>
</dbReference>
<dbReference type="RefSeq" id="XP_040882030.1">
    <property type="nucleotide sequence ID" value="XM_041025947.1"/>
</dbReference>
<accession>A0A074W4Y7</accession>
<reference evidence="1 2" key="1">
    <citation type="journal article" date="2014" name="BMC Genomics">
        <title>Genome sequencing of four Aureobasidium pullulans varieties: biotechnological potential, stress tolerance, and description of new species.</title>
        <authorList>
            <person name="Gostin Ar C."/>
            <person name="Ohm R.A."/>
            <person name="Kogej T."/>
            <person name="Sonjak S."/>
            <person name="Turk M."/>
            <person name="Zajc J."/>
            <person name="Zalar P."/>
            <person name="Grube M."/>
            <person name="Sun H."/>
            <person name="Han J."/>
            <person name="Sharma A."/>
            <person name="Chiniquy J."/>
            <person name="Ngan C.Y."/>
            <person name="Lipzen A."/>
            <person name="Barry K."/>
            <person name="Grigoriev I.V."/>
            <person name="Gunde-Cimerman N."/>
        </authorList>
    </citation>
    <scope>NUCLEOTIDE SEQUENCE [LARGE SCALE GENOMIC DNA]</scope>
    <source>
        <strain evidence="1 2">CBS 110374</strain>
    </source>
</reference>
<sequence length="146" mass="15338">MPVLTLHAAETASAASQRKAKEIGVDVNIAIVDSTLQLLHFSRMKNAKLTSIDIAINKAFTAAGHRVPTSHYNSKTFFPGGMGFGIQYSNGGRFCTLTGGIPIIIEGVVVGAMGVSSGTAEQDVQVVEAGLKAIENLVKRSQGPRL</sequence>
<dbReference type="PANTHER" id="PTHR34309">
    <property type="entry name" value="SLR1406 PROTEIN"/>
    <property type="match status" value="1"/>
</dbReference>
<keyword evidence="2" id="KW-1185">Reference proteome</keyword>
<evidence type="ECO:0000313" key="1">
    <source>
        <dbReference type="EMBL" id="KEQ65007.1"/>
    </source>
</evidence>
<protein>
    <submittedName>
        <fullName evidence="1">DUF336-domain-containing protein</fullName>
    </submittedName>
</protein>
<dbReference type="AlphaFoldDB" id="A0A074W4Y7"/>
<name>A0A074W4Y7_AURM1</name>
<dbReference type="Proteomes" id="UP000030672">
    <property type="component" value="Unassembled WGS sequence"/>
</dbReference>
<dbReference type="Pfam" id="PF03928">
    <property type="entry name" value="HbpS-like"/>
    <property type="match status" value="1"/>
</dbReference>
<dbReference type="PANTHER" id="PTHR34309:SF1">
    <property type="entry name" value="PROTEIN GLCG"/>
    <property type="match status" value="1"/>
</dbReference>
<dbReference type="InterPro" id="IPR052517">
    <property type="entry name" value="GlcG_carb_metab_protein"/>
</dbReference>
<dbReference type="GeneID" id="63919320"/>
<gene>
    <name evidence="1" type="ORF">M437DRAFT_72963</name>
</gene>
<organism evidence="1 2">
    <name type="scientific">Aureobasidium melanogenum (strain CBS 110374)</name>
    <name type="common">Aureobasidium pullulans var. melanogenum</name>
    <dbReference type="NCBI Taxonomy" id="1043003"/>
    <lineage>
        <taxon>Eukaryota</taxon>
        <taxon>Fungi</taxon>
        <taxon>Dikarya</taxon>
        <taxon>Ascomycota</taxon>
        <taxon>Pezizomycotina</taxon>
        <taxon>Dothideomycetes</taxon>
        <taxon>Dothideomycetidae</taxon>
        <taxon>Dothideales</taxon>
        <taxon>Saccotheciaceae</taxon>
        <taxon>Aureobasidium</taxon>
    </lineage>
</organism>
<dbReference type="InterPro" id="IPR038084">
    <property type="entry name" value="PduO/GlcC-like_sf"/>
</dbReference>
<evidence type="ECO:0000313" key="2">
    <source>
        <dbReference type="Proteomes" id="UP000030672"/>
    </source>
</evidence>
<dbReference type="Gene3D" id="3.30.450.150">
    <property type="entry name" value="Haem-degrading domain"/>
    <property type="match status" value="1"/>
</dbReference>
<dbReference type="EMBL" id="KL584827">
    <property type="protein sequence ID" value="KEQ65007.1"/>
    <property type="molecule type" value="Genomic_DNA"/>
</dbReference>
<dbReference type="SUPFAM" id="SSF143744">
    <property type="entry name" value="GlcG-like"/>
    <property type="match status" value="1"/>
</dbReference>
<proteinExistence type="predicted"/>